<dbReference type="RefSeq" id="WP_027413255.1">
    <property type="nucleotide sequence ID" value="NZ_BMWS01000029.1"/>
</dbReference>
<dbReference type="EMBL" id="BMWS01000029">
    <property type="protein sequence ID" value="GGX30406.1"/>
    <property type="molecule type" value="Genomic_DNA"/>
</dbReference>
<organism evidence="2 3">
    <name type="scientific">Aquimarina muelleri</name>
    <dbReference type="NCBI Taxonomy" id="279356"/>
    <lineage>
        <taxon>Bacteria</taxon>
        <taxon>Pseudomonadati</taxon>
        <taxon>Bacteroidota</taxon>
        <taxon>Flavobacteriia</taxon>
        <taxon>Flavobacteriales</taxon>
        <taxon>Flavobacteriaceae</taxon>
        <taxon>Aquimarina</taxon>
    </lineage>
</organism>
<sequence length="111" mass="12509">MKKGVLSIGIACIGFYFLYTSNMDLYHRFLDGLAQSQNVSEFTPTIFAFGKTLKIITLCMGLLSLYFGIISFLKKNKIAIIGILLAILLMVCSFIPFWKYMLKNSGLDISF</sequence>
<dbReference type="AlphaFoldDB" id="A0A918JY10"/>
<accession>A0A918JY10</accession>
<evidence type="ECO:0000313" key="3">
    <source>
        <dbReference type="Proteomes" id="UP000601108"/>
    </source>
</evidence>
<gene>
    <name evidence="2" type="ORF">GCM10007384_34420</name>
</gene>
<feature type="transmembrane region" description="Helical" evidence="1">
    <location>
        <begin position="78"/>
        <end position="98"/>
    </location>
</feature>
<evidence type="ECO:0000313" key="2">
    <source>
        <dbReference type="EMBL" id="GGX30406.1"/>
    </source>
</evidence>
<name>A0A918JY10_9FLAO</name>
<keyword evidence="1" id="KW-1133">Transmembrane helix</keyword>
<feature type="transmembrane region" description="Helical" evidence="1">
    <location>
        <begin position="52"/>
        <end position="73"/>
    </location>
</feature>
<protein>
    <submittedName>
        <fullName evidence="2">Uncharacterized protein</fullName>
    </submittedName>
</protein>
<dbReference type="Proteomes" id="UP000601108">
    <property type="component" value="Unassembled WGS sequence"/>
</dbReference>
<comment type="caution">
    <text evidence="2">The sequence shown here is derived from an EMBL/GenBank/DDBJ whole genome shotgun (WGS) entry which is preliminary data.</text>
</comment>
<reference evidence="2 3" key="1">
    <citation type="journal article" date="2014" name="Int. J. Syst. Evol. Microbiol.">
        <title>Complete genome sequence of Corynebacterium casei LMG S-19264T (=DSM 44701T), isolated from a smear-ripened cheese.</title>
        <authorList>
            <consortium name="US DOE Joint Genome Institute (JGI-PGF)"/>
            <person name="Walter F."/>
            <person name="Albersmeier A."/>
            <person name="Kalinowski J."/>
            <person name="Ruckert C."/>
        </authorList>
    </citation>
    <scope>NUCLEOTIDE SEQUENCE [LARGE SCALE GENOMIC DNA]</scope>
    <source>
        <strain evidence="2 3">KCTC 12285</strain>
    </source>
</reference>
<evidence type="ECO:0000256" key="1">
    <source>
        <dbReference type="SAM" id="Phobius"/>
    </source>
</evidence>
<keyword evidence="1" id="KW-0472">Membrane</keyword>
<keyword evidence="3" id="KW-1185">Reference proteome</keyword>
<proteinExistence type="predicted"/>
<keyword evidence="1" id="KW-0812">Transmembrane</keyword>